<dbReference type="NCBIfam" id="TIGR03492">
    <property type="entry name" value="lipid-A-disaccharide synthase-related protein"/>
    <property type="match status" value="1"/>
</dbReference>
<keyword evidence="1" id="KW-1133">Transmembrane helix</keyword>
<dbReference type="Proteomes" id="UP000316674">
    <property type="component" value="Unassembled WGS sequence"/>
</dbReference>
<dbReference type="InterPro" id="IPR019994">
    <property type="entry name" value="Lipid-A-disac_synthase-rel_put"/>
</dbReference>
<comment type="caution">
    <text evidence="2">The sequence shown here is derived from an EMBL/GenBank/DDBJ whole genome shotgun (WGS) entry which is preliminary data.</text>
</comment>
<organism evidence="2 3">
    <name type="scientific">Aerophobetes bacterium</name>
    <dbReference type="NCBI Taxonomy" id="2030807"/>
    <lineage>
        <taxon>Bacteria</taxon>
        <taxon>Candidatus Aerophobota</taxon>
    </lineage>
</organism>
<evidence type="ECO:0000313" key="2">
    <source>
        <dbReference type="EMBL" id="TEU02473.1"/>
    </source>
</evidence>
<evidence type="ECO:0000313" key="3">
    <source>
        <dbReference type="Proteomes" id="UP000316674"/>
    </source>
</evidence>
<gene>
    <name evidence="2" type="ORF">E3I16_02165</name>
</gene>
<protein>
    <recommendedName>
        <fullName evidence="4">Lipid-A-disaccharide synthase</fullName>
    </recommendedName>
</protein>
<feature type="transmembrane region" description="Helical" evidence="1">
    <location>
        <begin position="108"/>
        <end position="125"/>
    </location>
</feature>
<dbReference type="EMBL" id="SOHY01000133">
    <property type="protein sequence ID" value="TEU02473.1"/>
    <property type="molecule type" value="Genomic_DNA"/>
</dbReference>
<accession>A0A523ZFC2</accession>
<keyword evidence="1" id="KW-0472">Membrane</keyword>
<reference evidence="2 3" key="1">
    <citation type="submission" date="2019-03" db="EMBL/GenBank/DDBJ databases">
        <title>Metabolic potential of uncultured bacteria and archaea associated with petroleum seepage in deep-sea sediments.</title>
        <authorList>
            <person name="Dong X."/>
            <person name="Hubert C."/>
        </authorList>
    </citation>
    <scope>NUCLEOTIDE SEQUENCE [LARGE SCALE GENOMIC DNA]</scope>
    <source>
        <strain evidence="2">E26_bin6</strain>
    </source>
</reference>
<name>A0A523ZFC2_UNCAE</name>
<feature type="non-terminal residue" evidence="2">
    <location>
        <position position="392"/>
    </location>
</feature>
<sequence>MPLAQSNKKGVVLFLSNGHAEDLIASTVIEKLSQECFPWEIRALPLVGEGRAYDEIGIKVLGPRRMMPSGGFVEFNPLWLARDMASGWLGVLRGQVGVLRKQRAATRLVVCVGDIFLVILSVFFLKKPIVFLSTAKSDYARLYKGHYLVEKWLMKWFCQLVLSRDELTTSSLRDFGINAVYVGNVMMDCLKISDEELGIGENRHVVGILPGSKEEAYKNLPIILDAVKKISRKSSLFRKTDFLLALAASLSLKRLGEVVSSSRDWILKSSASEERKQGIVAYLVSSPGIRIKIVRGRFADVLNSSEVIIGLSGMGNEQAVGLGKPVVSFPTKGPQITKKFLRIQQLILGEAISIVEPKAEAVAEEVSAILSHPEKKEEALRVGKKRMGGPGA</sequence>
<keyword evidence="1" id="KW-0812">Transmembrane</keyword>
<dbReference type="SUPFAM" id="SSF53756">
    <property type="entry name" value="UDP-Glycosyltransferase/glycogen phosphorylase"/>
    <property type="match status" value="1"/>
</dbReference>
<dbReference type="PANTHER" id="PTHR39517">
    <property type="entry name" value="SLL0192 PROTEIN"/>
    <property type="match status" value="1"/>
</dbReference>
<proteinExistence type="predicted"/>
<dbReference type="AlphaFoldDB" id="A0A523ZFC2"/>
<evidence type="ECO:0008006" key="4">
    <source>
        <dbReference type="Google" id="ProtNLM"/>
    </source>
</evidence>
<dbReference type="PANTHER" id="PTHR39517:SF1">
    <property type="entry name" value="LIPID-A-DISACCHARIDE SYNTHASE"/>
    <property type="match status" value="1"/>
</dbReference>
<evidence type="ECO:0000256" key="1">
    <source>
        <dbReference type="SAM" id="Phobius"/>
    </source>
</evidence>